<evidence type="ECO:0000256" key="2">
    <source>
        <dbReference type="ARBA" id="ARBA00022723"/>
    </source>
</evidence>
<dbReference type="Pfam" id="PF13442">
    <property type="entry name" value="Cytochrome_CBB3"/>
    <property type="match status" value="1"/>
</dbReference>
<dbReference type="RefSeq" id="WP_157665075.1">
    <property type="nucleotide sequence ID" value="NZ_CP042912.1"/>
</dbReference>
<feature type="chain" id="PRO_5022714597" evidence="5">
    <location>
        <begin position="23"/>
        <end position="395"/>
    </location>
</feature>
<keyword evidence="8" id="KW-1185">Reference proteome</keyword>
<dbReference type="InterPro" id="IPR011989">
    <property type="entry name" value="ARM-like"/>
</dbReference>
<name>A0A5B9PAQ3_9BACT</name>
<dbReference type="KEGG" id="mff:MFFC18_14340"/>
<dbReference type="Gene3D" id="1.10.760.10">
    <property type="entry name" value="Cytochrome c-like domain"/>
    <property type="match status" value="1"/>
</dbReference>
<proteinExistence type="predicted"/>
<dbReference type="InterPro" id="IPR013427">
    <property type="entry name" value="Haem-bd_dom_put"/>
</dbReference>
<evidence type="ECO:0000256" key="1">
    <source>
        <dbReference type="ARBA" id="ARBA00022617"/>
    </source>
</evidence>
<feature type="signal peptide" evidence="5">
    <location>
        <begin position="1"/>
        <end position="22"/>
    </location>
</feature>
<keyword evidence="1 4" id="KW-0349">Heme</keyword>
<dbReference type="EMBL" id="CP042912">
    <property type="protein sequence ID" value="QEG21576.1"/>
    <property type="molecule type" value="Genomic_DNA"/>
</dbReference>
<protein>
    <submittedName>
        <fullName evidence="7">Cytochrome c</fullName>
    </submittedName>
</protein>
<evidence type="ECO:0000256" key="3">
    <source>
        <dbReference type="ARBA" id="ARBA00023004"/>
    </source>
</evidence>
<dbReference type="InterPro" id="IPR036909">
    <property type="entry name" value="Cyt_c-like_dom_sf"/>
</dbReference>
<dbReference type="STRING" id="980251.GCA_001642875_00407"/>
<dbReference type="PANTHER" id="PTHR33546">
    <property type="entry name" value="LARGE, MULTIFUNCTIONAL SECRETED PROTEIN-RELATED"/>
    <property type="match status" value="1"/>
</dbReference>
<organism evidence="7 8">
    <name type="scientific">Mariniblastus fucicola</name>
    <dbReference type="NCBI Taxonomy" id="980251"/>
    <lineage>
        <taxon>Bacteria</taxon>
        <taxon>Pseudomonadati</taxon>
        <taxon>Planctomycetota</taxon>
        <taxon>Planctomycetia</taxon>
        <taxon>Pirellulales</taxon>
        <taxon>Pirellulaceae</taxon>
        <taxon>Mariniblastus</taxon>
    </lineage>
</organism>
<evidence type="ECO:0000256" key="5">
    <source>
        <dbReference type="SAM" id="SignalP"/>
    </source>
</evidence>
<gene>
    <name evidence="7" type="ORF">MFFC18_14340</name>
</gene>
<evidence type="ECO:0000259" key="6">
    <source>
        <dbReference type="PROSITE" id="PS51007"/>
    </source>
</evidence>
<evidence type="ECO:0000313" key="8">
    <source>
        <dbReference type="Proteomes" id="UP000322214"/>
    </source>
</evidence>
<dbReference type="SUPFAM" id="SSF46626">
    <property type="entry name" value="Cytochrome c"/>
    <property type="match status" value="1"/>
</dbReference>
<dbReference type="GO" id="GO:0009055">
    <property type="term" value="F:electron transfer activity"/>
    <property type="evidence" value="ECO:0007669"/>
    <property type="project" value="InterPro"/>
</dbReference>
<keyword evidence="3 4" id="KW-0408">Iron</keyword>
<reference evidence="7 8" key="1">
    <citation type="submission" date="2019-08" db="EMBL/GenBank/DDBJ databases">
        <title>Deep-cultivation of Planctomycetes and their phenomic and genomic characterization uncovers novel biology.</title>
        <authorList>
            <person name="Wiegand S."/>
            <person name="Jogler M."/>
            <person name="Boedeker C."/>
            <person name="Pinto D."/>
            <person name="Vollmers J."/>
            <person name="Rivas-Marin E."/>
            <person name="Kohn T."/>
            <person name="Peeters S.H."/>
            <person name="Heuer A."/>
            <person name="Rast P."/>
            <person name="Oberbeckmann S."/>
            <person name="Bunk B."/>
            <person name="Jeske O."/>
            <person name="Meyerdierks A."/>
            <person name="Storesund J.E."/>
            <person name="Kallscheuer N."/>
            <person name="Luecker S."/>
            <person name="Lage O.M."/>
            <person name="Pohl T."/>
            <person name="Merkel B.J."/>
            <person name="Hornburger P."/>
            <person name="Mueller R.-W."/>
            <person name="Bruemmer F."/>
            <person name="Labrenz M."/>
            <person name="Spormann A.M."/>
            <person name="Op den Camp H."/>
            <person name="Overmann J."/>
            <person name="Amann R."/>
            <person name="Jetten M.S.M."/>
            <person name="Mascher T."/>
            <person name="Medema M.H."/>
            <person name="Devos D.P."/>
            <person name="Kaster A.-K."/>
            <person name="Ovreas L."/>
            <person name="Rohde M."/>
            <person name="Galperin M.Y."/>
            <person name="Jogler C."/>
        </authorList>
    </citation>
    <scope>NUCLEOTIDE SEQUENCE [LARGE SCALE GENOMIC DNA]</scope>
    <source>
        <strain evidence="7 8">FC18</strain>
    </source>
</reference>
<dbReference type="GO" id="GO:0046872">
    <property type="term" value="F:metal ion binding"/>
    <property type="evidence" value="ECO:0007669"/>
    <property type="project" value="UniProtKB-KW"/>
</dbReference>
<feature type="domain" description="Cytochrome c" evidence="6">
    <location>
        <begin position="256"/>
        <end position="389"/>
    </location>
</feature>
<evidence type="ECO:0000256" key="4">
    <source>
        <dbReference type="PROSITE-ProRule" id="PRU00433"/>
    </source>
</evidence>
<sequence precursor="true">MKQALLSLILFATFFSPRVAMCDETSSLALLVQAIGKTDNDAMRQSLLTGMLKGLEGRRQVQTPDGWKELSQTLSQAETANVRELTMQLSQVFGDVEATELALLAIRDPSAEITLRKTALRSLLVQQNEEASDALESLLDDPDLNLDAIRGFAMIENATAPAVLLSRYEAMDSNQKAAVIETLATRKFYARHLLEAVESKRINRDQIPVHVVRALKEILGGDFEGVFGELKSLGEDREKLLAKYKAMLTPEVLAKASASRGRAVYQKTCANCHLLYDEGGDIGPELTGSNRANLDYILLNSIDPSYDVAEGYRTVTVATEDGRLVMGVVAEEDATKLVLKTVEDPRLVIAKEDIEARKISEKSMMPDGQLEQMEQKEVIDLIKYLQTTKQVEVAK</sequence>
<evidence type="ECO:0000313" key="7">
    <source>
        <dbReference type="EMBL" id="QEG21576.1"/>
    </source>
</evidence>
<dbReference type="PANTHER" id="PTHR33546:SF1">
    <property type="entry name" value="LARGE, MULTIFUNCTIONAL SECRETED PROTEIN"/>
    <property type="match status" value="1"/>
</dbReference>
<dbReference type="Gene3D" id="1.25.10.10">
    <property type="entry name" value="Leucine-rich Repeat Variant"/>
    <property type="match status" value="1"/>
</dbReference>
<dbReference type="Proteomes" id="UP000322214">
    <property type="component" value="Chromosome"/>
</dbReference>
<keyword evidence="5" id="KW-0732">Signal</keyword>
<dbReference type="NCBIfam" id="TIGR02603">
    <property type="entry name" value="CxxCH_TIGR02603"/>
    <property type="match status" value="1"/>
</dbReference>
<keyword evidence="2 4" id="KW-0479">Metal-binding</keyword>
<dbReference type="AlphaFoldDB" id="A0A5B9PAQ3"/>
<dbReference type="PROSITE" id="PS51007">
    <property type="entry name" value="CYTC"/>
    <property type="match status" value="1"/>
</dbReference>
<dbReference type="GO" id="GO:0020037">
    <property type="term" value="F:heme binding"/>
    <property type="evidence" value="ECO:0007669"/>
    <property type="project" value="InterPro"/>
</dbReference>
<dbReference type="InterPro" id="IPR009056">
    <property type="entry name" value="Cyt_c-like_dom"/>
</dbReference>
<accession>A0A5B9PAQ3</accession>